<dbReference type="InterPro" id="IPR036259">
    <property type="entry name" value="MFS_trans_sf"/>
</dbReference>
<evidence type="ECO:0000256" key="10">
    <source>
        <dbReference type="SAM" id="SignalP"/>
    </source>
</evidence>
<dbReference type="STRING" id="1081102.A0A167UW89"/>
<feature type="transmembrane region" description="Helical" evidence="9">
    <location>
        <begin position="419"/>
        <end position="435"/>
    </location>
</feature>
<dbReference type="InterPro" id="IPR003663">
    <property type="entry name" value="Sugar/inositol_transpt"/>
</dbReference>
<evidence type="ECO:0000256" key="4">
    <source>
        <dbReference type="ARBA" id="ARBA00022692"/>
    </source>
</evidence>
<evidence type="ECO:0000256" key="2">
    <source>
        <dbReference type="ARBA" id="ARBA00010992"/>
    </source>
</evidence>
<comment type="subcellular location">
    <subcellularLocation>
        <location evidence="1">Membrane</location>
        <topology evidence="1">Multi-pass membrane protein</topology>
    </subcellularLocation>
</comment>
<feature type="signal peptide" evidence="10">
    <location>
        <begin position="1"/>
        <end position="31"/>
    </location>
</feature>
<proteinExistence type="inferred from homology"/>
<dbReference type="PANTHER" id="PTHR48022:SF77">
    <property type="entry name" value="MAJOR FACILITATOR SUPERFAMILY (MFS) PROFILE DOMAIN-CONTAINING PROTEIN"/>
    <property type="match status" value="1"/>
</dbReference>
<gene>
    <name evidence="12" type="ORF">SPI_04829</name>
</gene>
<feature type="transmembrane region" description="Helical" evidence="9">
    <location>
        <begin position="441"/>
        <end position="461"/>
    </location>
</feature>
<dbReference type="Proteomes" id="UP000076874">
    <property type="component" value="Unassembled WGS sequence"/>
</dbReference>
<evidence type="ECO:0000256" key="7">
    <source>
        <dbReference type="RuleBase" id="RU003346"/>
    </source>
</evidence>
<evidence type="ECO:0000256" key="5">
    <source>
        <dbReference type="ARBA" id="ARBA00022989"/>
    </source>
</evidence>
<dbReference type="GO" id="GO:0016020">
    <property type="term" value="C:membrane"/>
    <property type="evidence" value="ECO:0007669"/>
    <property type="project" value="UniProtKB-SubCell"/>
</dbReference>
<evidence type="ECO:0000256" key="1">
    <source>
        <dbReference type="ARBA" id="ARBA00004141"/>
    </source>
</evidence>
<evidence type="ECO:0000313" key="13">
    <source>
        <dbReference type="Proteomes" id="UP000076874"/>
    </source>
</evidence>
<evidence type="ECO:0000256" key="8">
    <source>
        <dbReference type="SAM" id="MobiDB-lite"/>
    </source>
</evidence>
<accession>A0A167UW89</accession>
<dbReference type="GO" id="GO:0005351">
    <property type="term" value="F:carbohydrate:proton symporter activity"/>
    <property type="evidence" value="ECO:0007669"/>
    <property type="project" value="TreeGrafter"/>
</dbReference>
<keyword evidence="5 9" id="KW-1133">Transmembrane helix</keyword>
<feature type="region of interest" description="Disordered" evidence="8">
    <location>
        <begin position="501"/>
        <end position="525"/>
    </location>
</feature>
<comment type="similarity">
    <text evidence="2 7">Belongs to the major facilitator superfamily. Sugar transporter (TC 2.A.1.1) family.</text>
</comment>
<evidence type="ECO:0000256" key="3">
    <source>
        <dbReference type="ARBA" id="ARBA00022448"/>
    </source>
</evidence>
<comment type="caution">
    <text evidence="12">The sequence shown here is derived from an EMBL/GenBank/DDBJ whole genome shotgun (WGS) entry which is preliminary data.</text>
</comment>
<feature type="domain" description="Major facilitator superfamily (MFS) profile" evidence="11">
    <location>
        <begin position="19"/>
        <end position="465"/>
    </location>
</feature>
<dbReference type="InterPro" id="IPR005828">
    <property type="entry name" value="MFS_sugar_transport-like"/>
</dbReference>
<feature type="chain" id="PRO_5007893194" evidence="10">
    <location>
        <begin position="32"/>
        <end position="525"/>
    </location>
</feature>
<reference evidence="12 13" key="1">
    <citation type="journal article" date="2016" name="Genome Biol. Evol.">
        <title>Divergent and convergent evolution of fungal pathogenicity.</title>
        <authorList>
            <person name="Shang Y."/>
            <person name="Xiao G."/>
            <person name="Zheng P."/>
            <person name="Cen K."/>
            <person name="Zhan S."/>
            <person name="Wang C."/>
        </authorList>
    </citation>
    <scope>NUCLEOTIDE SEQUENCE [LARGE SCALE GENOMIC DNA]</scope>
    <source>
        <strain evidence="12 13">RCEF 264</strain>
    </source>
</reference>
<feature type="transmembrane region" description="Helical" evidence="9">
    <location>
        <begin position="62"/>
        <end position="84"/>
    </location>
</feature>
<keyword evidence="4 9" id="KW-0812">Transmembrane</keyword>
<organism evidence="12 13">
    <name type="scientific">Niveomyces insectorum RCEF 264</name>
    <dbReference type="NCBI Taxonomy" id="1081102"/>
    <lineage>
        <taxon>Eukaryota</taxon>
        <taxon>Fungi</taxon>
        <taxon>Dikarya</taxon>
        <taxon>Ascomycota</taxon>
        <taxon>Pezizomycotina</taxon>
        <taxon>Sordariomycetes</taxon>
        <taxon>Hypocreomycetidae</taxon>
        <taxon>Hypocreales</taxon>
        <taxon>Cordycipitaceae</taxon>
        <taxon>Niveomyces</taxon>
    </lineage>
</organism>
<feature type="transmembrane region" description="Helical" evidence="9">
    <location>
        <begin position="192"/>
        <end position="214"/>
    </location>
</feature>
<dbReference type="OrthoDB" id="6612291at2759"/>
<protein>
    <submittedName>
        <fullName evidence="12">Sugar/inositol transporter</fullName>
    </submittedName>
</protein>
<keyword evidence="6 9" id="KW-0472">Membrane</keyword>
<dbReference type="PROSITE" id="PS50850">
    <property type="entry name" value="MFS"/>
    <property type="match status" value="1"/>
</dbReference>
<evidence type="ECO:0000313" key="12">
    <source>
        <dbReference type="EMBL" id="OAA61970.1"/>
    </source>
</evidence>
<dbReference type="PANTHER" id="PTHR48022">
    <property type="entry name" value="PLASTIDIC GLUCOSE TRANSPORTER 4"/>
    <property type="match status" value="1"/>
</dbReference>
<dbReference type="Pfam" id="PF00083">
    <property type="entry name" value="Sugar_tr"/>
    <property type="match status" value="1"/>
</dbReference>
<dbReference type="PRINTS" id="PR00171">
    <property type="entry name" value="SUGRTRNSPORT"/>
</dbReference>
<feature type="transmembrane region" description="Helical" evidence="9">
    <location>
        <begin position="376"/>
        <end position="399"/>
    </location>
</feature>
<feature type="transmembrane region" description="Helical" evidence="9">
    <location>
        <begin position="129"/>
        <end position="149"/>
    </location>
</feature>
<dbReference type="NCBIfam" id="TIGR00879">
    <property type="entry name" value="SP"/>
    <property type="match status" value="1"/>
</dbReference>
<evidence type="ECO:0000256" key="9">
    <source>
        <dbReference type="SAM" id="Phobius"/>
    </source>
</evidence>
<feature type="transmembrane region" description="Helical" evidence="9">
    <location>
        <begin position="344"/>
        <end position="364"/>
    </location>
</feature>
<dbReference type="SUPFAM" id="SSF103473">
    <property type="entry name" value="MFS general substrate transporter"/>
    <property type="match status" value="1"/>
</dbReference>
<keyword evidence="3 7" id="KW-0813">Transport</keyword>
<dbReference type="InterPro" id="IPR050360">
    <property type="entry name" value="MFS_Sugar_Transporters"/>
</dbReference>
<dbReference type="InterPro" id="IPR020846">
    <property type="entry name" value="MFS_dom"/>
</dbReference>
<feature type="transmembrane region" description="Helical" evidence="9">
    <location>
        <begin position="161"/>
        <end position="180"/>
    </location>
</feature>
<dbReference type="AlphaFoldDB" id="A0A167UW89"/>
<keyword evidence="13" id="KW-1185">Reference proteome</keyword>
<name>A0A167UW89_9HYPO</name>
<evidence type="ECO:0000259" key="11">
    <source>
        <dbReference type="PROSITE" id="PS50850"/>
    </source>
</evidence>
<dbReference type="Gene3D" id="1.20.1250.20">
    <property type="entry name" value="MFS general substrate transporter like domains"/>
    <property type="match status" value="1"/>
</dbReference>
<keyword evidence="10" id="KW-0732">Signal</keyword>
<evidence type="ECO:0000256" key="6">
    <source>
        <dbReference type="ARBA" id="ARBA00023136"/>
    </source>
</evidence>
<sequence length="525" mass="57842">MATSISSIFAKMTPMLIFSCFCLLTGDMLFGYDTASFGGILANPGFVNQFGSYNPATHKYAFTSIHTSMLSSMPFIGKFIGCLAAGPAIERVGHRLVFFGLAVVSVIGVIIEITASGSSNGSGRYAQFLIGRIIVYISIGLVEVTVTTYQSEIVPAPMRGFVVVSLQWFLNAGAIVANGVNKAMSTSTGPSGWRTVTGVQFIFPALIALFTIFIPDSPRWLLSKDREDDAVASLRRLRPKADIDAGACEEEVQAIKEALKEQVHKAPWMDLVRGKNLRRTTIVMVTYFFQQVTGQAFVSTYQTTFLKTNGFAAEAFTYPLINSCLSFVAVVPGMIMTDRFGRRFDLLFSFFFQAVWMFCLAGVGEKSVRSTTENNFLVAALMLYNLFYNIGGASVPYVVGSEIPNSALREKTQAVGTSWNVVWAFVTNFVIPYIINNIHFQVGWVFGSLACLAFVYTFMFLPETKGLALEEIDAIFDVPYSPFRKTRVHYNAAAMRVGRLEGEAEHDQDEERSNNDGKSEAVVRS</sequence>
<dbReference type="EMBL" id="AZHD01000007">
    <property type="protein sequence ID" value="OAA61970.1"/>
    <property type="molecule type" value="Genomic_DNA"/>
</dbReference>
<dbReference type="FunFam" id="1.20.1250.20:FF:000078">
    <property type="entry name" value="MFS maltose transporter, putative"/>
    <property type="match status" value="1"/>
</dbReference>
<feature type="transmembrane region" description="Helical" evidence="9">
    <location>
        <begin position="96"/>
        <end position="117"/>
    </location>
</feature>